<name>A0A915HMC3_ROMCU</name>
<keyword evidence="1" id="KW-1185">Reference proteome</keyword>
<dbReference type="WBParaSite" id="nRc.2.0.1.t02829-RA">
    <property type="protein sequence ID" value="nRc.2.0.1.t02829-RA"/>
    <property type="gene ID" value="nRc.2.0.1.g02829"/>
</dbReference>
<sequence>MSLVNVTSRTSVTLTPKQQYAIGCNRKGLINIVRKCLSSELNFCVKRNKLNFGN</sequence>
<reference evidence="2" key="1">
    <citation type="submission" date="2022-11" db="UniProtKB">
        <authorList>
            <consortium name="WormBaseParasite"/>
        </authorList>
    </citation>
    <scope>IDENTIFICATION</scope>
</reference>
<proteinExistence type="predicted"/>
<dbReference type="Proteomes" id="UP000887565">
    <property type="component" value="Unplaced"/>
</dbReference>
<dbReference type="AlphaFoldDB" id="A0A915HMC3"/>
<accession>A0A915HMC3</accession>
<protein>
    <submittedName>
        <fullName evidence="2">Uncharacterized protein</fullName>
    </submittedName>
</protein>
<organism evidence="1 2">
    <name type="scientific">Romanomermis culicivorax</name>
    <name type="common">Nematode worm</name>
    <dbReference type="NCBI Taxonomy" id="13658"/>
    <lineage>
        <taxon>Eukaryota</taxon>
        <taxon>Metazoa</taxon>
        <taxon>Ecdysozoa</taxon>
        <taxon>Nematoda</taxon>
        <taxon>Enoplea</taxon>
        <taxon>Dorylaimia</taxon>
        <taxon>Mermithida</taxon>
        <taxon>Mermithoidea</taxon>
        <taxon>Mermithidae</taxon>
        <taxon>Romanomermis</taxon>
    </lineage>
</organism>
<evidence type="ECO:0000313" key="2">
    <source>
        <dbReference type="WBParaSite" id="nRc.2.0.1.t02829-RA"/>
    </source>
</evidence>
<evidence type="ECO:0000313" key="1">
    <source>
        <dbReference type="Proteomes" id="UP000887565"/>
    </source>
</evidence>